<evidence type="ECO:0000256" key="9">
    <source>
        <dbReference type="ARBA" id="ARBA00023204"/>
    </source>
</evidence>
<dbReference type="EMBL" id="CP101988">
    <property type="protein sequence ID" value="UUI76878.1"/>
    <property type="molecule type" value="Genomic_DNA"/>
</dbReference>
<feature type="domain" description="HhH-GPD" evidence="11">
    <location>
        <begin position="34"/>
        <end position="186"/>
    </location>
</feature>
<comment type="cofactor">
    <cofactor evidence="1">
        <name>[4Fe-4S] cluster</name>
        <dbReference type="ChEBI" id="CHEBI:49883"/>
    </cofactor>
</comment>
<dbReference type="SMART" id="SM00478">
    <property type="entry name" value="ENDO3c"/>
    <property type="match status" value="1"/>
</dbReference>
<comment type="similarity">
    <text evidence="2">Belongs to the Nth/MutY family.</text>
</comment>
<dbReference type="PROSITE" id="PS01155">
    <property type="entry name" value="ENDONUCLEASE_III_2"/>
    <property type="match status" value="1"/>
</dbReference>
<evidence type="ECO:0000256" key="4">
    <source>
        <dbReference type="ARBA" id="ARBA00022723"/>
    </source>
</evidence>
<dbReference type="InterPro" id="IPR011257">
    <property type="entry name" value="DNA_glycosylase"/>
</dbReference>
<dbReference type="PANTHER" id="PTHR42944:SF1">
    <property type="entry name" value="ADENINE DNA GLYCOSYLASE"/>
    <property type="match status" value="1"/>
</dbReference>
<dbReference type="InterPro" id="IPR044298">
    <property type="entry name" value="MIG/MutY"/>
</dbReference>
<keyword evidence="7" id="KW-0408">Iron</keyword>
<evidence type="ECO:0000256" key="7">
    <source>
        <dbReference type="ARBA" id="ARBA00023004"/>
    </source>
</evidence>
<dbReference type="Gene3D" id="1.10.340.30">
    <property type="entry name" value="Hypothetical protein, domain 2"/>
    <property type="match status" value="1"/>
</dbReference>
<dbReference type="SUPFAM" id="SSF48150">
    <property type="entry name" value="DNA-glycosylase"/>
    <property type="match status" value="1"/>
</dbReference>
<keyword evidence="13" id="KW-1185">Reference proteome</keyword>
<keyword evidence="10" id="KW-0326">Glycosidase</keyword>
<accession>A0ABY5L4V9</accession>
<keyword evidence="3" id="KW-0004">4Fe-4S</keyword>
<dbReference type="Proteomes" id="UP001316189">
    <property type="component" value="Chromosome"/>
</dbReference>
<evidence type="ECO:0000313" key="13">
    <source>
        <dbReference type="Proteomes" id="UP001316189"/>
    </source>
</evidence>
<sequence>MREAVLEWFGQHARELPWRSEDRSAWGVLVSEVMLQQTPVARVEPAWRAWMARWPEPADLAAASPADVLRAWDRLGYPRRALRLQECARAVVERHSGVVPDASEDLLALPGVGAYTAAAVQAFAFGRRSVVLDTNVRRVLARAVAGVALPAPSQTAAELRLAESLVPEDDATAARWSAASMELGALVCTARSPRCDACPVAGLCAWRAAGRPADEHAARRRTQAWAGTDRQVRGRVMALLRDAIGPVPAAAVEALWPDRTQLERCVESLLADGLLARDAAADGDEPPTYRLP</sequence>
<keyword evidence="4" id="KW-0479">Metal-binding</keyword>
<keyword evidence="8" id="KW-0411">Iron-sulfur</keyword>
<dbReference type="PROSITE" id="PS00764">
    <property type="entry name" value="ENDONUCLEASE_III_1"/>
    <property type="match status" value="1"/>
</dbReference>
<evidence type="ECO:0000256" key="6">
    <source>
        <dbReference type="ARBA" id="ARBA00022801"/>
    </source>
</evidence>
<keyword evidence="5" id="KW-0227">DNA damage</keyword>
<protein>
    <submittedName>
        <fullName evidence="12">A/G-specific adenine glycosylase</fullName>
    </submittedName>
</protein>
<evidence type="ECO:0000259" key="11">
    <source>
        <dbReference type="SMART" id="SM00478"/>
    </source>
</evidence>
<organism evidence="12 13">
    <name type="scientific">Cellulomonas chengniuliangii</name>
    <dbReference type="NCBI Taxonomy" id="2968084"/>
    <lineage>
        <taxon>Bacteria</taxon>
        <taxon>Bacillati</taxon>
        <taxon>Actinomycetota</taxon>
        <taxon>Actinomycetes</taxon>
        <taxon>Micrococcales</taxon>
        <taxon>Cellulomonadaceae</taxon>
        <taxon>Cellulomonas</taxon>
    </lineage>
</organism>
<keyword evidence="9" id="KW-0234">DNA repair</keyword>
<dbReference type="Pfam" id="PF10576">
    <property type="entry name" value="EndIII_4Fe-2S"/>
    <property type="match status" value="1"/>
</dbReference>
<evidence type="ECO:0000256" key="5">
    <source>
        <dbReference type="ARBA" id="ARBA00022763"/>
    </source>
</evidence>
<dbReference type="InterPro" id="IPR003265">
    <property type="entry name" value="HhH-GPD_domain"/>
</dbReference>
<evidence type="ECO:0000256" key="1">
    <source>
        <dbReference type="ARBA" id="ARBA00001966"/>
    </source>
</evidence>
<reference evidence="12 13" key="1">
    <citation type="submission" date="2022-07" db="EMBL/GenBank/DDBJ databases">
        <title>Novel species in genus cellulomonas.</title>
        <authorList>
            <person name="Ye L."/>
        </authorList>
    </citation>
    <scope>NUCLEOTIDE SEQUENCE [LARGE SCALE GENOMIC DNA]</scope>
    <source>
        <strain evidence="13">zg-Y338</strain>
    </source>
</reference>
<dbReference type="InterPro" id="IPR023170">
    <property type="entry name" value="HhH_base_excis_C"/>
</dbReference>
<dbReference type="SMART" id="SM00525">
    <property type="entry name" value="FES"/>
    <property type="match status" value="1"/>
</dbReference>
<dbReference type="InterPro" id="IPR004035">
    <property type="entry name" value="Endouclease-III_FeS-bd_BS"/>
</dbReference>
<evidence type="ECO:0000313" key="12">
    <source>
        <dbReference type="EMBL" id="UUI76878.1"/>
    </source>
</evidence>
<evidence type="ECO:0000256" key="10">
    <source>
        <dbReference type="ARBA" id="ARBA00023295"/>
    </source>
</evidence>
<evidence type="ECO:0000256" key="2">
    <source>
        <dbReference type="ARBA" id="ARBA00008343"/>
    </source>
</evidence>
<keyword evidence="6" id="KW-0378">Hydrolase</keyword>
<dbReference type="Gene3D" id="1.10.1670.10">
    <property type="entry name" value="Helix-hairpin-Helix base-excision DNA repair enzymes (C-terminal)"/>
    <property type="match status" value="1"/>
</dbReference>
<evidence type="ECO:0000256" key="8">
    <source>
        <dbReference type="ARBA" id="ARBA00023014"/>
    </source>
</evidence>
<dbReference type="Pfam" id="PF00730">
    <property type="entry name" value="HhH-GPD"/>
    <property type="match status" value="1"/>
</dbReference>
<gene>
    <name evidence="12" type="ORF">NP064_02315</name>
</gene>
<dbReference type="PANTHER" id="PTHR42944">
    <property type="entry name" value="ADENINE DNA GLYCOSYLASE"/>
    <property type="match status" value="1"/>
</dbReference>
<evidence type="ECO:0000256" key="3">
    <source>
        <dbReference type="ARBA" id="ARBA00022485"/>
    </source>
</evidence>
<proteinExistence type="inferred from homology"/>
<dbReference type="InterPro" id="IPR003651">
    <property type="entry name" value="Endonuclease3_FeS-loop_motif"/>
</dbReference>
<dbReference type="InterPro" id="IPR004036">
    <property type="entry name" value="Endonuclease-III-like_CS2"/>
</dbReference>
<name>A0ABY5L4V9_9CELL</name>
<dbReference type="CDD" id="cd00056">
    <property type="entry name" value="ENDO3c"/>
    <property type="match status" value="1"/>
</dbReference>